<dbReference type="AlphaFoldDB" id="A0A1U9YZ04"/>
<dbReference type="STRING" id="1122214.Mame_01303"/>
<dbReference type="EMBL" id="CP020330">
    <property type="protein sequence ID" value="AQZ50671.1"/>
    <property type="molecule type" value="Genomic_DNA"/>
</dbReference>
<dbReference type="Proteomes" id="UP000191135">
    <property type="component" value="Chromosome"/>
</dbReference>
<reference evidence="3 4" key="1">
    <citation type="submission" date="2017-03" db="EMBL/GenBank/DDBJ databases">
        <title>Foreign affairs: Plasmid Transfer between Roseobacters and Rhizobia.</title>
        <authorList>
            <person name="Bartling P."/>
            <person name="Bunk B."/>
            <person name="Overmann J."/>
            <person name="Brinkmann H."/>
            <person name="Petersen J."/>
        </authorList>
    </citation>
    <scope>NUCLEOTIDE SEQUENCE [LARGE SCALE GENOMIC DNA]</scope>
    <source>
        <strain evidence="3 4">MACL11</strain>
    </source>
</reference>
<accession>A0A1U9YZ04</accession>
<evidence type="ECO:0000313" key="3">
    <source>
        <dbReference type="EMBL" id="AQZ50671.1"/>
    </source>
</evidence>
<feature type="transmembrane region" description="Helical" evidence="2">
    <location>
        <begin position="45"/>
        <end position="63"/>
    </location>
</feature>
<evidence type="ECO:0000256" key="1">
    <source>
        <dbReference type="SAM" id="MobiDB-lite"/>
    </source>
</evidence>
<name>A0A1U9YZ04_9HYPH</name>
<dbReference type="OrthoDB" id="7916689at2"/>
<feature type="compositionally biased region" description="Basic and acidic residues" evidence="1">
    <location>
        <begin position="1"/>
        <end position="12"/>
    </location>
</feature>
<keyword evidence="4" id="KW-1185">Reference proteome</keyword>
<gene>
    <name evidence="3" type="ORF">Mame_01303</name>
</gene>
<sequence length="73" mass="8220">MATHFDPKEVRPVKYPGEEDYPQNQEDNGVVSPTENRHLNRGQTVIMILIAIMVGVVLIWGGAEWLFDTPVAE</sequence>
<keyword evidence="2" id="KW-0812">Transmembrane</keyword>
<proteinExistence type="predicted"/>
<feature type="region of interest" description="Disordered" evidence="1">
    <location>
        <begin position="1"/>
        <end position="36"/>
    </location>
</feature>
<evidence type="ECO:0000256" key="2">
    <source>
        <dbReference type="SAM" id="Phobius"/>
    </source>
</evidence>
<protein>
    <submittedName>
        <fullName evidence="3">Uncharacterized protein</fullName>
    </submittedName>
</protein>
<dbReference type="RefSeq" id="WP_018065234.1">
    <property type="nucleotide sequence ID" value="NZ_AQWH01000011.1"/>
</dbReference>
<feature type="compositionally biased region" description="Polar residues" evidence="1">
    <location>
        <begin position="22"/>
        <end position="34"/>
    </location>
</feature>
<evidence type="ECO:0000313" key="4">
    <source>
        <dbReference type="Proteomes" id="UP000191135"/>
    </source>
</evidence>
<dbReference type="KEGG" id="mmed:Mame_01303"/>
<organism evidence="3 4">
    <name type="scientific">Martelella mediterranea DSM 17316</name>
    <dbReference type="NCBI Taxonomy" id="1122214"/>
    <lineage>
        <taxon>Bacteria</taxon>
        <taxon>Pseudomonadati</taxon>
        <taxon>Pseudomonadota</taxon>
        <taxon>Alphaproteobacteria</taxon>
        <taxon>Hyphomicrobiales</taxon>
        <taxon>Aurantimonadaceae</taxon>
        <taxon>Martelella</taxon>
    </lineage>
</organism>
<keyword evidence="2" id="KW-0472">Membrane</keyword>
<keyword evidence="2" id="KW-1133">Transmembrane helix</keyword>